<sequence length="230" mass="25574">MKTMGILGGMACESTVTYYQVINDCVNKALGDHHSARCILYSVDFQDIVETHRSGDWDRAAEVLSEAGLSLKRAGADFLVLATNTMHIVAPQIQEATGLPLLHIADVTADRLLADGVRTVGLLGTKFTMEKDFYKDILIKRGITPLIPEQEARDEIHRIIDTELAFGELKDSSREYYMREIQKLKERGAQGVILGCTEIGLLIQQEHSVLPVYDTALIHAEESAKYALRD</sequence>
<dbReference type="InterPro" id="IPR033134">
    <property type="entry name" value="Asp/Glu_racemase_AS_2"/>
</dbReference>
<dbReference type="Proteomes" id="UP000886876">
    <property type="component" value="Unassembled WGS sequence"/>
</dbReference>
<dbReference type="Gene3D" id="3.40.50.1860">
    <property type="match status" value="2"/>
</dbReference>
<dbReference type="NCBIfam" id="TIGR00035">
    <property type="entry name" value="asp_race"/>
    <property type="match status" value="1"/>
</dbReference>
<comment type="caution">
    <text evidence="3">The sequence shown here is derived from an EMBL/GenBank/DDBJ whole genome shotgun (WGS) entry which is preliminary data.</text>
</comment>
<dbReference type="SUPFAM" id="SSF53681">
    <property type="entry name" value="Aspartate/glutamate racemase"/>
    <property type="match status" value="2"/>
</dbReference>
<dbReference type="Pfam" id="PF01177">
    <property type="entry name" value="Asp_Glu_race"/>
    <property type="match status" value="1"/>
</dbReference>
<evidence type="ECO:0000256" key="2">
    <source>
        <dbReference type="ARBA" id="ARBA00023235"/>
    </source>
</evidence>
<evidence type="ECO:0000313" key="4">
    <source>
        <dbReference type="Proteomes" id="UP000886876"/>
    </source>
</evidence>
<dbReference type="PROSITE" id="PS00924">
    <property type="entry name" value="ASP_GLU_RACEMASE_2"/>
    <property type="match status" value="1"/>
</dbReference>
<reference evidence="3" key="2">
    <citation type="journal article" date="2021" name="PeerJ">
        <title>Extensive microbial diversity within the chicken gut microbiome revealed by metagenomics and culture.</title>
        <authorList>
            <person name="Gilroy R."/>
            <person name="Ravi A."/>
            <person name="Getino M."/>
            <person name="Pursley I."/>
            <person name="Horton D.L."/>
            <person name="Alikhan N.F."/>
            <person name="Baker D."/>
            <person name="Gharbi K."/>
            <person name="Hall N."/>
            <person name="Watson M."/>
            <person name="Adriaenssens E.M."/>
            <person name="Foster-Nyarko E."/>
            <person name="Jarju S."/>
            <person name="Secka A."/>
            <person name="Antonio M."/>
            <person name="Oren A."/>
            <person name="Chaudhuri R.R."/>
            <person name="La Ragione R."/>
            <person name="Hildebrand F."/>
            <person name="Pallen M.J."/>
        </authorList>
    </citation>
    <scope>NUCLEOTIDE SEQUENCE</scope>
    <source>
        <strain evidence="3">ChiHecec3B27-6122</strain>
    </source>
</reference>
<dbReference type="AlphaFoldDB" id="A0A9D1G5S8"/>
<gene>
    <name evidence="3" type="ORF">IAD42_06800</name>
</gene>
<dbReference type="PANTHER" id="PTHR21198">
    <property type="entry name" value="GLUTAMATE RACEMASE"/>
    <property type="match status" value="1"/>
</dbReference>
<organism evidence="3 4">
    <name type="scientific">Candidatus Scatomorpha pullistercoris</name>
    <dbReference type="NCBI Taxonomy" id="2840929"/>
    <lineage>
        <taxon>Bacteria</taxon>
        <taxon>Bacillati</taxon>
        <taxon>Bacillota</taxon>
        <taxon>Clostridia</taxon>
        <taxon>Eubacteriales</taxon>
        <taxon>Candidatus Scatomorpha</taxon>
    </lineage>
</organism>
<keyword evidence="2" id="KW-0413">Isomerase</keyword>
<accession>A0A9D1G5S8</accession>
<name>A0A9D1G5S8_9FIRM</name>
<proteinExistence type="inferred from homology"/>
<dbReference type="GO" id="GO:0047661">
    <property type="term" value="F:amino-acid racemase activity"/>
    <property type="evidence" value="ECO:0007669"/>
    <property type="project" value="InterPro"/>
</dbReference>
<dbReference type="InterPro" id="IPR004380">
    <property type="entry name" value="Asp_race"/>
</dbReference>
<evidence type="ECO:0000256" key="1">
    <source>
        <dbReference type="ARBA" id="ARBA00007847"/>
    </source>
</evidence>
<reference evidence="3" key="1">
    <citation type="submission" date="2020-10" db="EMBL/GenBank/DDBJ databases">
        <authorList>
            <person name="Gilroy R."/>
        </authorList>
    </citation>
    <scope>NUCLEOTIDE SEQUENCE</scope>
    <source>
        <strain evidence="3">ChiHecec3B27-6122</strain>
    </source>
</reference>
<dbReference type="EMBL" id="DVJS01000169">
    <property type="protein sequence ID" value="HIS97666.1"/>
    <property type="molecule type" value="Genomic_DNA"/>
</dbReference>
<evidence type="ECO:0000313" key="3">
    <source>
        <dbReference type="EMBL" id="HIS97666.1"/>
    </source>
</evidence>
<dbReference type="PANTHER" id="PTHR21198:SF7">
    <property type="entry name" value="ASPARTATE-GLUTAMATE RACEMASE FAMILY"/>
    <property type="match status" value="1"/>
</dbReference>
<dbReference type="InterPro" id="IPR001920">
    <property type="entry name" value="Asp/Glu_race"/>
</dbReference>
<comment type="similarity">
    <text evidence="1">Belongs to the aspartate/glutamate racemases family.</text>
</comment>
<dbReference type="InterPro" id="IPR015942">
    <property type="entry name" value="Asp/Glu/hydantoin_racemase"/>
</dbReference>
<protein>
    <submittedName>
        <fullName evidence="3">Aspartate/glutamate racemase family protein</fullName>
    </submittedName>
</protein>